<dbReference type="RefSeq" id="XP_029220773.1">
    <property type="nucleotide sequence ID" value="XM_029363407.1"/>
</dbReference>
<name>A0A2A9MHU6_BESBE</name>
<feature type="compositionally biased region" description="Basic and acidic residues" evidence="5">
    <location>
        <begin position="257"/>
        <end position="267"/>
    </location>
</feature>
<dbReference type="AlphaFoldDB" id="A0A2A9MHU6"/>
<dbReference type="GeneID" id="40309886"/>
<keyword evidence="7" id="KW-1185">Reference proteome</keyword>
<proteinExistence type="predicted"/>
<feature type="compositionally biased region" description="Basic and acidic residues" evidence="5">
    <location>
        <begin position="473"/>
        <end position="489"/>
    </location>
</feature>
<dbReference type="STRING" id="94643.A0A2A9MHU6"/>
<dbReference type="PANTHER" id="PTHR13408:SF0">
    <property type="entry name" value="DNA-DIRECTED RNA POLYMERASE III SUBUNIT RPC4"/>
    <property type="match status" value="1"/>
</dbReference>
<dbReference type="VEuPathDB" id="ToxoDB:BESB_049560"/>
<keyword evidence="3" id="KW-0804">Transcription</keyword>
<dbReference type="InterPro" id="IPR007811">
    <property type="entry name" value="RPC4"/>
</dbReference>
<feature type="region of interest" description="Disordered" evidence="5">
    <location>
        <begin position="132"/>
        <end position="205"/>
    </location>
</feature>
<evidence type="ECO:0000256" key="5">
    <source>
        <dbReference type="SAM" id="MobiDB-lite"/>
    </source>
</evidence>
<evidence type="ECO:0000256" key="1">
    <source>
        <dbReference type="ARBA" id="ARBA00004123"/>
    </source>
</evidence>
<keyword evidence="2" id="KW-0240">DNA-directed RNA polymerase</keyword>
<evidence type="ECO:0000313" key="7">
    <source>
        <dbReference type="Proteomes" id="UP000224006"/>
    </source>
</evidence>
<feature type="compositionally biased region" description="Low complexity" evidence="5">
    <location>
        <begin position="150"/>
        <end position="173"/>
    </location>
</feature>
<feature type="region of interest" description="Disordered" evidence="5">
    <location>
        <begin position="1"/>
        <end position="49"/>
    </location>
</feature>
<evidence type="ECO:0000256" key="3">
    <source>
        <dbReference type="ARBA" id="ARBA00023163"/>
    </source>
</evidence>
<feature type="region of interest" description="Disordered" evidence="5">
    <location>
        <begin position="391"/>
        <end position="412"/>
    </location>
</feature>
<dbReference type="PANTHER" id="PTHR13408">
    <property type="entry name" value="DNA-DIRECTED RNA POLYMERASE III"/>
    <property type="match status" value="1"/>
</dbReference>
<reference evidence="6 7" key="1">
    <citation type="submission" date="2017-09" db="EMBL/GenBank/DDBJ databases">
        <title>Genome sequencing of Besnoitia besnoiti strain Bb-Ger1.</title>
        <authorList>
            <person name="Schares G."/>
            <person name="Venepally P."/>
            <person name="Lorenzi H.A."/>
        </authorList>
    </citation>
    <scope>NUCLEOTIDE SEQUENCE [LARGE SCALE GENOMIC DNA]</scope>
    <source>
        <strain evidence="6 7">Bb-Ger1</strain>
    </source>
</reference>
<dbReference type="GO" id="GO:0003677">
    <property type="term" value="F:DNA binding"/>
    <property type="evidence" value="ECO:0007669"/>
    <property type="project" value="InterPro"/>
</dbReference>
<comment type="caution">
    <text evidence="6">The sequence shown here is derived from an EMBL/GenBank/DDBJ whole genome shotgun (WGS) entry which is preliminary data.</text>
</comment>
<organism evidence="6 7">
    <name type="scientific">Besnoitia besnoiti</name>
    <name type="common">Apicomplexan protozoan</name>
    <dbReference type="NCBI Taxonomy" id="94643"/>
    <lineage>
        <taxon>Eukaryota</taxon>
        <taxon>Sar</taxon>
        <taxon>Alveolata</taxon>
        <taxon>Apicomplexa</taxon>
        <taxon>Conoidasida</taxon>
        <taxon>Coccidia</taxon>
        <taxon>Eucoccidiorida</taxon>
        <taxon>Eimeriorina</taxon>
        <taxon>Sarcocystidae</taxon>
        <taxon>Besnoitia</taxon>
    </lineage>
</organism>
<dbReference type="OrthoDB" id="5836119at2759"/>
<accession>A0A2A9MHU6</accession>
<dbReference type="Pfam" id="PF05132">
    <property type="entry name" value="RNA_pol_Rpc4"/>
    <property type="match status" value="1"/>
</dbReference>
<gene>
    <name evidence="6" type="ORF">BESB_049560</name>
</gene>
<evidence type="ECO:0000256" key="4">
    <source>
        <dbReference type="ARBA" id="ARBA00023242"/>
    </source>
</evidence>
<dbReference type="Proteomes" id="UP000224006">
    <property type="component" value="Chromosome III"/>
</dbReference>
<feature type="compositionally biased region" description="Basic and acidic residues" evidence="5">
    <location>
        <begin position="1"/>
        <end position="10"/>
    </location>
</feature>
<feature type="region of interest" description="Disordered" evidence="5">
    <location>
        <begin position="255"/>
        <end position="295"/>
    </location>
</feature>
<feature type="compositionally biased region" description="Pro residues" evidence="5">
    <location>
        <begin position="536"/>
        <end position="550"/>
    </location>
</feature>
<evidence type="ECO:0000313" key="6">
    <source>
        <dbReference type="EMBL" id="PFH36764.1"/>
    </source>
</evidence>
<keyword evidence="4" id="KW-0539">Nucleus</keyword>
<feature type="compositionally biased region" description="Low complexity" evidence="5">
    <location>
        <begin position="12"/>
        <end position="29"/>
    </location>
</feature>
<feature type="region of interest" description="Disordered" evidence="5">
    <location>
        <begin position="473"/>
        <end position="550"/>
    </location>
</feature>
<dbReference type="EMBL" id="NWUJ01000003">
    <property type="protein sequence ID" value="PFH36764.1"/>
    <property type="molecule type" value="Genomic_DNA"/>
</dbReference>
<evidence type="ECO:0000256" key="2">
    <source>
        <dbReference type="ARBA" id="ARBA00022478"/>
    </source>
</evidence>
<evidence type="ECO:0008006" key="8">
    <source>
        <dbReference type="Google" id="ProtNLM"/>
    </source>
</evidence>
<dbReference type="KEGG" id="bbes:BESB_049560"/>
<sequence>MSGRPSREVNGRAPSPSSASSSRQASAPPLRGPKAEPANGGQQPRKKEHAAADCHYVRLFISIQIPFRVANTAWKKAVRSEPALQGESRMRVSISSVPRRVIWRVVAAVALRAVSSTASFVALQRRQQQLLGSASAGPPGLDPTTHGRTAPFLPSFAPSATPSPASLSRSTRPNSLTPSPRSVGPAGEAAPVSGESGLAGKSKLEDGGRAACAARKFVPNLGRGGSVAAVKKEKLADIDRCNSDLSAMVLRSLQNSESKKLGQEKPFDLAGRGGQPPAAPPPGYPGGSATPPFAKAGARRPLHLASPAAIRESNLRLLQQHQKDSKKTGKKSRRLMELSWSGAENDDRDASCMSPRGLYTPVSLPFVVREDDEDVQEGGHKRREVALADLMGEREAEDGSTGVRRKRPSARHVEEANRFAAGLLLVDEEGEERGEKARADTWDLADDDDGRGTDFLHICFPFLFPPMDRQAMEEERLAREAEREARRSVEPAADGGGDDVYGSKADDGKEGSGEAAGKASGRGAGGAKSRAKASPPLRPLGPSPPLPLPSLPEGRIGKLLVHRSGRVELRLLCAAPKSDDQGAVGGGGVGAEATRSGREATQSEGTRGAPQEAPTKQLPVEDAGVCFEVNVGSECTFAQEVGCLVEDTSEFLFLGRCNKRMVIAPDVRRCLQAATMGGVGA</sequence>
<comment type="subcellular location">
    <subcellularLocation>
        <location evidence="1">Nucleus</location>
    </subcellularLocation>
</comment>
<dbReference type="GO" id="GO:0042797">
    <property type="term" value="P:tRNA transcription by RNA polymerase III"/>
    <property type="evidence" value="ECO:0007669"/>
    <property type="project" value="TreeGrafter"/>
</dbReference>
<dbReference type="GO" id="GO:0005666">
    <property type="term" value="C:RNA polymerase III complex"/>
    <property type="evidence" value="ECO:0007669"/>
    <property type="project" value="InterPro"/>
</dbReference>
<protein>
    <recommendedName>
        <fullName evidence="8">RNA polymerase III RPC4</fullName>
    </recommendedName>
</protein>
<feature type="region of interest" description="Disordered" evidence="5">
    <location>
        <begin position="580"/>
        <end position="617"/>
    </location>
</feature>